<dbReference type="PANTHER" id="PTHR23513:SF6">
    <property type="entry name" value="MAJOR FACILITATOR SUPERFAMILY ASSOCIATED DOMAIN-CONTAINING PROTEIN"/>
    <property type="match status" value="1"/>
</dbReference>
<evidence type="ECO:0000256" key="6">
    <source>
        <dbReference type="ARBA" id="ARBA00023136"/>
    </source>
</evidence>
<evidence type="ECO:0000256" key="1">
    <source>
        <dbReference type="ARBA" id="ARBA00004651"/>
    </source>
</evidence>
<feature type="transmembrane region" description="Helical" evidence="7">
    <location>
        <begin position="389"/>
        <end position="410"/>
    </location>
</feature>
<sequence>MTGEAPSAASKRSLWRDRDFVAFCLGQGVSMMGTQFTVVALPLLATQTLHADGTGLGLVQGSVYAAYLVVPLLAGALVDRRAKRPLMIMCDSVRFLLVLSVPLLAWADMLNLALLCLIALVTGCCTVIFEVAHMAYVPALVSRDRLAEANSWTTSTEGAADLFGPAAAGLVVQATKSPPVALVVDAFSYLLSVFSLLTIRRREPEPEPAGDRTVLADIGEGLRYVAKERTIRSLAIQGFFFNGGSFAFLVAFLLHATQTQEAGAGWYGASLTAAGLGAFLGATQVPKLIERYGERRVFAVSVVGSAVLFVIVPAASGSAVTMGVMWLVGFFLANIAVSMCNVLSYTLRQRVTPDNLLGRMSASVRLVLFASIPVGSLAGGLISDSFGPRVALFSAVAIMALSIVPLRAILPACRTT</sequence>
<keyword evidence="10" id="KW-1185">Reference proteome</keyword>
<keyword evidence="6 7" id="KW-0472">Membrane</keyword>
<keyword evidence="4 7" id="KW-0812">Transmembrane</keyword>
<name>A0ABW4GXR8_9ACTN</name>
<evidence type="ECO:0000313" key="10">
    <source>
        <dbReference type="Proteomes" id="UP001597097"/>
    </source>
</evidence>
<evidence type="ECO:0000256" key="7">
    <source>
        <dbReference type="SAM" id="Phobius"/>
    </source>
</evidence>
<feature type="transmembrane region" description="Helical" evidence="7">
    <location>
        <begin position="323"/>
        <end position="343"/>
    </location>
</feature>
<evidence type="ECO:0000259" key="8">
    <source>
        <dbReference type="PROSITE" id="PS50850"/>
    </source>
</evidence>
<dbReference type="InterPro" id="IPR020846">
    <property type="entry name" value="MFS_dom"/>
</dbReference>
<keyword evidence="2" id="KW-0813">Transport</keyword>
<evidence type="ECO:0000256" key="5">
    <source>
        <dbReference type="ARBA" id="ARBA00022989"/>
    </source>
</evidence>
<dbReference type="PANTHER" id="PTHR23513">
    <property type="entry name" value="INTEGRAL MEMBRANE EFFLUX PROTEIN-RELATED"/>
    <property type="match status" value="1"/>
</dbReference>
<dbReference type="PROSITE" id="PS50850">
    <property type="entry name" value="MFS"/>
    <property type="match status" value="1"/>
</dbReference>
<evidence type="ECO:0000256" key="3">
    <source>
        <dbReference type="ARBA" id="ARBA00022475"/>
    </source>
</evidence>
<gene>
    <name evidence="9" type="ORF">ACFSJ0_60930</name>
</gene>
<protein>
    <submittedName>
        <fullName evidence="9">MFS transporter</fullName>
    </submittedName>
</protein>
<feature type="domain" description="Major facilitator superfamily (MFS) profile" evidence="8">
    <location>
        <begin position="231"/>
        <end position="416"/>
    </location>
</feature>
<evidence type="ECO:0000256" key="4">
    <source>
        <dbReference type="ARBA" id="ARBA00022692"/>
    </source>
</evidence>
<reference evidence="10" key="1">
    <citation type="journal article" date="2019" name="Int. J. Syst. Evol. Microbiol.">
        <title>The Global Catalogue of Microorganisms (GCM) 10K type strain sequencing project: providing services to taxonomists for standard genome sequencing and annotation.</title>
        <authorList>
            <consortium name="The Broad Institute Genomics Platform"/>
            <consortium name="The Broad Institute Genome Sequencing Center for Infectious Disease"/>
            <person name="Wu L."/>
            <person name="Ma J."/>
        </authorList>
    </citation>
    <scope>NUCLEOTIDE SEQUENCE [LARGE SCALE GENOMIC DNA]</scope>
    <source>
        <strain evidence="10">CGMCC 1.15399</strain>
    </source>
</reference>
<dbReference type="EMBL" id="JBHUCM010000075">
    <property type="protein sequence ID" value="MFD1547394.1"/>
    <property type="molecule type" value="Genomic_DNA"/>
</dbReference>
<evidence type="ECO:0000256" key="2">
    <source>
        <dbReference type="ARBA" id="ARBA00022448"/>
    </source>
</evidence>
<dbReference type="Proteomes" id="UP001597097">
    <property type="component" value="Unassembled WGS sequence"/>
</dbReference>
<feature type="transmembrane region" description="Helical" evidence="7">
    <location>
        <begin position="57"/>
        <end position="78"/>
    </location>
</feature>
<feature type="transmembrane region" description="Helical" evidence="7">
    <location>
        <begin position="112"/>
        <end position="136"/>
    </location>
</feature>
<feature type="transmembrane region" description="Helical" evidence="7">
    <location>
        <begin position="364"/>
        <end position="383"/>
    </location>
</feature>
<feature type="transmembrane region" description="Helical" evidence="7">
    <location>
        <begin position="297"/>
        <end position="317"/>
    </location>
</feature>
<dbReference type="InterPro" id="IPR010290">
    <property type="entry name" value="TM_effector"/>
</dbReference>
<dbReference type="Pfam" id="PF05977">
    <property type="entry name" value="MFS_3"/>
    <property type="match status" value="1"/>
</dbReference>
<feature type="transmembrane region" description="Helical" evidence="7">
    <location>
        <begin position="266"/>
        <end position="285"/>
    </location>
</feature>
<feature type="transmembrane region" description="Helical" evidence="7">
    <location>
        <begin position="234"/>
        <end position="254"/>
    </location>
</feature>
<evidence type="ECO:0000313" key="9">
    <source>
        <dbReference type="EMBL" id="MFD1547394.1"/>
    </source>
</evidence>
<accession>A0ABW4GXR8</accession>
<dbReference type="RefSeq" id="WP_219528024.1">
    <property type="nucleotide sequence ID" value="NZ_JAHKRM010000003.1"/>
</dbReference>
<keyword evidence="5 7" id="KW-1133">Transmembrane helix</keyword>
<organism evidence="9 10">
    <name type="scientific">Nonomuraea guangzhouensis</name>
    <dbReference type="NCBI Taxonomy" id="1291555"/>
    <lineage>
        <taxon>Bacteria</taxon>
        <taxon>Bacillati</taxon>
        <taxon>Actinomycetota</taxon>
        <taxon>Actinomycetes</taxon>
        <taxon>Streptosporangiales</taxon>
        <taxon>Streptosporangiaceae</taxon>
        <taxon>Nonomuraea</taxon>
    </lineage>
</organism>
<comment type="caution">
    <text evidence="9">The sequence shown here is derived from an EMBL/GenBank/DDBJ whole genome shotgun (WGS) entry which is preliminary data.</text>
</comment>
<comment type="subcellular location">
    <subcellularLocation>
        <location evidence="1">Cell membrane</location>
        <topology evidence="1">Multi-pass membrane protein</topology>
    </subcellularLocation>
</comment>
<feature type="transmembrane region" description="Helical" evidence="7">
    <location>
        <begin position="85"/>
        <end position="106"/>
    </location>
</feature>
<feature type="transmembrane region" description="Helical" evidence="7">
    <location>
        <begin position="20"/>
        <end position="45"/>
    </location>
</feature>
<keyword evidence="3" id="KW-1003">Cell membrane</keyword>
<dbReference type="CDD" id="cd06173">
    <property type="entry name" value="MFS_MefA_like"/>
    <property type="match status" value="1"/>
</dbReference>
<proteinExistence type="predicted"/>